<accession>A0A3D8PQ33</accession>
<evidence type="ECO:0000256" key="1">
    <source>
        <dbReference type="SAM" id="Phobius"/>
    </source>
</evidence>
<proteinExistence type="predicted"/>
<comment type="caution">
    <text evidence="2">The sequence shown here is derived from an EMBL/GenBank/DDBJ whole genome shotgun (WGS) entry which is preliminary data.</text>
</comment>
<keyword evidence="1" id="KW-1133">Transmembrane helix</keyword>
<evidence type="ECO:0000313" key="2">
    <source>
        <dbReference type="EMBL" id="RDW17657.1"/>
    </source>
</evidence>
<protein>
    <submittedName>
        <fullName evidence="2">Uncharacterized protein</fullName>
    </submittedName>
</protein>
<keyword evidence="3" id="KW-1185">Reference proteome</keyword>
<organism evidence="2 3">
    <name type="scientific">Oceanobacillus arenosus</name>
    <dbReference type="NCBI Taxonomy" id="1229153"/>
    <lineage>
        <taxon>Bacteria</taxon>
        <taxon>Bacillati</taxon>
        <taxon>Bacillota</taxon>
        <taxon>Bacilli</taxon>
        <taxon>Bacillales</taxon>
        <taxon>Bacillaceae</taxon>
        <taxon>Oceanobacillus</taxon>
    </lineage>
</organism>
<sequence>MIKILFLTLLLLIIIVGYPIWDYFYMKKIKSNLINKWRMYGEIMITQWKIVIIFLAYWFLTKSSLNDLFSFENPLFSFPTEFLLTLGLGVGFSIVMFAFIIRFSKTIRKKFPRH</sequence>
<reference evidence="3" key="1">
    <citation type="submission" date="2017-11" db="EMBL/GenBank/DDBJ databases">
        <authorList>
            <person name="Zhu W."/>
        </authorList>
    </citation>
    <scope>NUCLEOTIDE SEQUENCE [LARGE SCALE GENOMIC DNA]</scope>
    <source>
        <strain evidence="3">CAU 1183</strain>
    </source>
</reference>
<feature type="transmembrane region" description="Helical" evidence="1">
    <location>
        <begin position="37"/>
        <end position="60"/>
    </location>
</feature>
<keyword evidence="1" id="KW-0472">Membrane</keyword>
<dbReference type="EMBL" id="PIOC01000018">
    <property type="protein sequence ID" value="RDW17657.1"/>
    <property type="molecule type" value="Genomic_DNA"/>
</dbReference>
<evidence type="ECO:0000313" key="3">
    <source>
        <dbReference type="Proteomes" id="UP000257143"/>
    </source>
</evidence>
<feature type="transmembrane region" description="Helical" evidence="1">
    <location>
        <begin position="6"/>
        <end position="25"/>
    </location>
</feature>
<keyword evidence="1" id="KW-0812">Transmembrane</keyword>
<gene>
    <name evidence="2" type="ORF">CWR48_13115</name>
</gene>
<name>A0A3D8PQ33_9BACI</name>
<feature type="transmembrane region" description="Helical" evidence="1">
    <location>
        <begin position="80"/>
        <end position="101"/>
    </location>
</feature>
<dbReference type="Proteomes" id="UP000257143">
    <property type="component" value="Unassembled WGS sequence"/>
</dbReference>
<dbReference type="AlphaFoldDB" id="A0A3D8PQ33"/>